<dbReference type="Proteomes" id="UP001580928">
    <property type="component" value="Unassembled WGS sequence"/>
</dbReference>
<evidence type="ECO:0000313" key="2">
    <source>
        <dbReference type="EMBL" id="MFB5944773.1"/>
    </source>
</evidence>
<dbReference type="InterPro" id="IPR036874">
    <property type="entry name" value="Carbonic_anhydrase_sf"/>
</dbReference>
<evidence type="ECO:0000256" key="1">
    <source>
        <dbReference type="ARBA" id="ARBA00006217"/>
    </source>
</evidence>
<reference evidence="2 3" key="1">
    <citation type="submission" date="2024-04" db="EMBL/GenBank/DDBJ databases">
        <title>Albibacterium profundi sp. nov., isolated from sediment of the Challenger Deep of Mariana Trench.</title>
        <authorList>
            <person name="Wang Y."/>
        </authorList>
    </citation>
    <scope>NUCLEOTIDE SEQUENCE [LARGE SCALE GENOMIC DNA]</scope>
    <source>
        <strain evidence="2 3">RHL897</strain>
    </source>
</reference>
<proteinExistence type="inferred from homology"/>
<dbReference type="Gene3D" id="3.40.1050.10">
    <property type="entry name" value="Carbonic anhydrase"/>
    <property type="match status" value="1"/>
</dbReference>
<evidence type="ECO:0000313" key="3">
    <source>
        <dbReference type="Proteomes" id="UP001580928"/>
    </source>
</evidence>
<organism evidence="2 3">
    <name type="scientific">Albibacterium profundi</name>
    <dbReference type="NCBI Taxonomy" id="3134906"/>
    <lineage>
        <taxon>Bacteria</taxon>
        <taxon>Pseudomonadati</taxon>
        <taxon>Bacteroidota</taxon>
        <taxon>Sphingobacteriia</taxon>
        <taxon>Sphingobacteriales</taxon>
        <taxon>Sphingobacteriaceae</taxon>
        <taxon>Albibacterium</taxon>
    </lineage>
</organism>
<dbReference type="RefSeq" id="WP_375556334.1">
    <property type="nucleotide sequence ID" value="NZ_JBBVGT010000002.1"/>
</dbReference>
<dbReference type="SUPFAM" id="SSF53056">
    <property type="entry name" value="beta-carbonic anhydrase, cab"/>
    <property type="match status" value="1"/>
</dbReference>
<keyword evidence="3" id="KW-1185">Reference proteome</keyword>
<comment type="caution">
    <text evidence="2">The sequence shown here is derived from an EMBL/GenBank/DDBJ whole genome shotgun (WGS) entry which is preliminary data.</text>
</comment>
<dbReference type="PANTHER" id="PTHR11002">
    <property type="entry name" value="CARBONIC ANHYDRASE"/>
    <property type="match status" value="1"/>
</dbReference>
<dbReference type="PANTHER" id="PTHR11002:SF79">
    <property type="entry name" value="CARBONIC ANHYDRASE 2"/>
    <property type="match status" value="1"/>
</dbReference>
<sequence>MRLHNIEDQRSVTPELALSFLKEGNERFVSNLKSNRNLLEQVNETKNGQFPFAAVLSCIDSRTSAELIFDQGLGDIFSIRIAGNVISDDVIGSMEFACKLAGSKLIVILGHSRCGAITGACKETKLGHLTNLLEKVNPSIEYVKQNHTETEIDSAEGINLVASRHVEHTIEEVLQKSPILNEMYKNGEIGIIGAFYNVETGQVDFLKTLFLEPSTV</sequence>
<dbReference type="CDD" id="cd03378">
    <property type="entry name" value="beta_CA_cladeC"/>
    <property type="match status" value="1"/>
</dbReference>
<dbReference type="Pfam" id="PF00484">
    <property type="entry name" value="Pro_CA"/>
    <property type="match status" value="1"/>
</dbReference>
<dbReference type="SMART" id="SM00947">
    <property type="entry name" value="Pro_CA"/>
    <property type="match status" value="1"/>
</dbReference>
<dbReference type="InterPro" id="IPR001765">
    <property type="entry name" value="Carbonic_anhydrase"/>
</dbReference>
<dbReference type="NCBIfam" id="NF011765">
    <property type="entry name" value="PRK15219.1"/>
    <property type="match status" value="1"/>
</dbReference>
<dbReference type="EMBL" id="JBBVGT010000002">
    <property type="protein sequence ID" value="MFB5944773.1"/>
    <property type="molecule type" value="Genomic_DNA"/>
</dbReference>
<accession>A0ABV5CB47</accession>
<gene>
    <name evidence="2" type="ORF">WKR92_02895</name>
</gene>
<name>A0ABV5CB47_9SPHI</name>
<protein>
    <submittedName>
        <fullName evidence="2">Carbonic anhydrase</fullName>
    </submittedName>
</protein>
<comment type="similarity">
    <text evidence="1">Belongs to the beta-class carbonic anhydrase family.</text>
</comment>